<name>A0A6G0TR32_APHGL</name>
<comment type="caution">
    <text evidence="2">The sequence shown here is derived from an EMBL/GenBank/DDBJ whole genome shotgun (WGS) entry which is preliminary data.</text>
</comment>
<dbReference type="AlphaFoldDB" id="A0A6G0TR32"/>
<dbReference type="OrthoDB" id="445826at2759"/>
<proteinExistence type="predicted"/>
<evidence type="ECO:0000259" key="1">
    <source>
        <dbReference type="Pfam" id="PF00078"/>
    </source>
</evidence>
<dbReference type="InterPro" id="IPR000477">
    <property type="entry name" value="RT_dom"/>
</dbReference>
<feature type="domain" description="Reverse transcriptase" evidence="1">
    <location>
        <begin position="38"/>
        <end position="160"/>
    </location>
</feature>
<keyword evidence="3" id="KW-1185">Reference proteome</keyword>
<sequence>MCTYGTYGGAIGPLDRLTYLWVDGEGLGYRNCYISDTIFLKPIEPIEGSILSHLKIIPEKIICFADDTVILLKSPCINNLYKMAEESFIIVKNWLDNNSLEINSVKTNYIHFGIQKAIDLNNYKIIAHTNSCLFNNNKNNICKCRELNRVNSIKYLGFAINSFLWNFFLGGTYTHIRNLEITLNSLLKFIFNKPALFPTVNLYKELENICLLFYNMKTNIYAPCHNYNTRFKANTNVIVPKMNTVFGQQNPKYNSISCHTVVGVAAVETARFSQQMDIGESTLQYILIYLSAIPWQRFLVFYDNLNRWKDALKRTCFGRKRESLNNIFGGNFYFSMNIHSTFFCSLLGLDYNTGFGGRAIAPAAPPKNVPGNGLLFSLTGKNSMIISEEDQMDYKFWDNFHKKNNHFKIKT</sequence>
<protein>
    <recommendedName>
        <fullName evidence="1">Reverse transcriptase domain-containing protein</fullName>
    </recommendedName>
</protein>
<evidence type="ECO:0000313" key="3">
    <source>
        <dbReference type="Proteomes" id="UP000475862"/>
    </source>
</evidence>
<gene>
    <name evidence="2" type="ORF">AGLY_006762</name>
</gene>
<dbReference type="Proteomes" id="UP000475862">
    <property type="component" value="Unassembled WGS sequence"/>
</dbReference>
<evidence type="ECO:0000313" key="2">
    <source>
        <dbReference type="EMBL" id="KAE9536955.1"/>
    </source>
</evidence>
<dbReference type="EMBL" id="VYZN01000019">
    <property type="protein sequence ID" value="KAE9536955.1"/>
    <property type="molecule type" value="Genomic_DNA"/>
</dbReference>
<accession>A0A6G0TR32</accession>
<dbReference type="Pfam" id="PF00078">
    <property type="entry name" value="RVT_1"/>
    <property type="match status" value="1"/>
</dbReference>
<reference evidence="2 3" key="1">
    <citation type="submission" date="2019-08" db="EMBL/GenBank/DDBJ databases">
        <title>The genome of the soybean aphid Biotype 1, its phylome, world population structure and adaptation to the North American continent.</title>
        <authorList>
            <person name="Giordano R."/>
            <person name="Donthu R.K."/>
            <person name="Hernandez A.G."/>
            <person name="Wright C.L."/>
            <person name="Zimin A.V."/>
        </authorList>
    </citation>
    <scope>NUCLEOTIDE SEQUENCE [LARGE SCALE GENOMIC DNA]</scope>
    <source>
        <tissue evidence="2">Whole aphids</tissue>
    </source>
</reference>
<organism evidence="2 3">
    <name type="scientific">Aphis glycines</name>
    <name type="common">Soybean aphid</name>
    <dbReference type="NCBI Taxonomy" id="307491"/>
    <lineage>
        <taxon>Eukaryota</taxon>
        <taxon>Metazoa</taxon>
        <taxon>Ecdysozoa</taxon>
        <taxon>Arthropoda</taxon>
        <taxon>Hexapoda</taxon>
        <taxon>Insecta</taxon>
        <taxon>Pterygota</taxon>
        <taxon>Neoptera</taxon>
        <taxon>Paraneoptera</taxon>
        <taxon>Hemiptera</taxon>
        <taxon>Sternorrhyncha</taxon>
        <taxon>Aphidomorpha</taxon>
        <taxon>Aphidoidea</taxon>
        <taxon>Aphididae</taxon>
        <taxon>Aphidini</taxon>
        <taxon>Aphis</taxon>
        <taxon>Aphis</taxon>
    </lineage>
</organism>